<dbReference type="Gene3D" id="3.40.1710.10">
    <property type="entry name" value="abc type-2 transporter like domain"/>
    <property type="match status" value="1"/>
</dbReference>
<reference evidence="10" key="1">
    <citation type="submission" date="2021-01" db="EMBL/GenBank/DDBJ databases">
        <title>Modified the classification status of verrucomicrobia.</title>
        <authorList>
            <person name="Feng X."/>
        </authorList>
    </citation>
    <scope>NUCLEOTIDE SEQUENCE</scope>
    <source>
        <strain evidence="10">5K15</strain>
    </source>
</reference>
<evidence type="ECO:0000256" key="4">
    <source>
        <dbReference type="ARBA" id="ARBA00022475"/>
    </source>
</evidence>
<evidence type="ECO:0000256" key="6">
    <source>
        <dbReference type="ARBA" id="ARBA00022989"/>
    </source>
</evidence>
<keyword evidence="7 8" id="KW-0472">Membrane</keyword>
<keyword evidence="4" id="KW-1003">Cell membrane</keyword>
<dbReference type="AlphaFoldDB" id="A0AAE2SBR9"/>
<gene>
    <name evidence="10" type="ORF">JIN83_10125</name>
</gene>
<protein>
    <submittedName>
        <fullName evidence="10">ABC transporter permease</fullName>
    </submittedName>
</protein>
<comment type="similarity">
    <text evidence="2">Belongs to the ABC-2 integral membrane protein family.</text>
</comment>
<evidence type="ECO:0000256" key="2">
    <source>
        <dbReference type="ARBA" id="ARBA00007783"/>
    </source>
</evidence>
<evidence type="ECO:0000256" key="8">
    <source>
        <dbReference type="SAM" id="Phobius"/>
    </source>
</evidence>
<feature type="transmembrane region" description="Helical" evidence="8">
    <location>
        <begin position="174"/>
        <end position="199"/>
    </location>
</feature>
<keyword evidence="11" id="KW-1185">Reference proteome</keyword>
<comment type="caution">
    <text evidence="10">The sequence shown here is derived from an EMBL/GenBank/DDBJ whole genome shotgun (WGS) entry which is preliminary data.</text>
</comment>
<feature type="transmembrane region" description="Helical" evidence="8">
    <location>
        <begin position="287"/>
        <end position="308"/>
    </location>
</feature>
<feature type="domain" description="ABC transmembrane type-2" evidence="9">
    <location>
        <begin position="129"/>
        <end position="369"/>
    </location>
</feature>
<dbReference type="InterPro" id="IPR013525">
    <property type="entry name" value="ABC2_TM"/>
</dbReference>
<dbReference type="GO" id="GO:0005886">
    <property type="term" value="C:plasma membrane"/>
    <property type="evidence" value="ECO:0007669"/>
    <property type="project" value="UniProtKB-SubCell"/>
</dbReference>
<keyword evidence="6 8" id="KW-1133">Transmembrane helix</keyword>
<evidence type="ECO:0000256" key="1">
    <source>
        <dbReference type="ARBA" id="ARBA00004651"/>
    </source>
</evidence>
<dbReference type="Pfam" id="PF12698">
    <property type="entry name" value="ABC2_membrane_3"/>
    <property type="match status" value="1"/>
</dbReference>
<proteinExistence type="inferred from homology"/>
<keyword evidence="5 8" id="KW-0812">Transmembrane</keyword>
<dbReference type="InterPro" id="IPR051449">
    <property type="entry name" value="ABC-2_transporter_component"/>
</dbReference>
<feature type="transmembrane region" description="Helical" evidence="8">
    <location>
        <begin position="344"/>
        <end position="366"/>
    </location>
</feature>
<evidence type="ECO:0000256" key="3">
    <source>
        <dbReference type="ARBA" id="ARBA00022448"/>
    </source>
</evidence>
<feature type="transmembrane region" description="Helical" evidence="8">
    <location>
        <begin position="21"/>
        <end position="40"/>
    </location>
</feature>
<accession>A0AAE2SBR9</accession>
<sequence>MNRIKNIFWLGIKELRSLSQDKLVIVLLIWALTFSVYTMARGTSTEVHNASIAFVDEDRSDLSNKMINSFYPPSFFKPEIIEASEMDDAMDAGRYIFIVNIPPDFEADVRDGRQPTLQLNIDATAVIQAGVGASYVQNILSNEINRYASGTDQKSSYPANIVTHTAFNPNRTTAWFAAIVALIDQVTMLTVILTGAALIREREHGTLEHLLVMPLTAFDIAMSKVWANSLVLLIGVVLSLHFIVVKLLEVPIAGSVYLFLTGTVLYLFFATALGIFLGTVARSMAQFALLFIVVILVVHLLSGGMTPIESQPEWLRKLTWFLPSRHFISGSQAILFRGADFKTVWPQFAVVAGQGWIFFLISLQLFRRSIASSR</sequence>
<evidence type="ECO:0000256" key="5">
    <source>
        <dbReference type="ARBA" id="ARBA00022692"/>
    </source>
</evidence>
<comment type="subcellular location">
    <subcellularLocation>
        <location evidence="1">Cell membrane</location>
        <topology evidence="1">Multi-pass membrane protein</topology>
    </subcellularLocation>
</comment>
<dbReference type="Proteomes" id="UP000634206">
    <property type="component" value="Unassembled WGS sequence"/>
</dbReference>
<dbReference type="PANTHER" id="PTHR30294:SF47">
    <property type="entry name" value="INNER MEMBRANE TRANSPORT PERMEASE YHHJ"/>
    <property type="match status" value="1"/>
</dbReference>
<dbReference type="RefSeq" id="WP_309489929.1">
    <property type="nucleotide sequence ID" value="NZ_JAENIG010000006.1"/>
</dbReference>
<dbReference type="PROSITE" id="PS51012">
    <property type="entry name" value="ABC_TM2"/>
    <property type="match status" value="1"/>
</dbReference>
<evidence type="ECO:0000313" key="11">
    <source>
        <dbReference type="Proteomes" id="UP000634206"/>
    </source>
</evidence>
<dbReference type="PANTHER" id="PTHR30294">
    <property type="entry name" value="MEMBRANE COMPONENT OF ABC TRANSPORTER YHHJ-RELATED"/>
    <property type="match status" value="1"/>
</dbReference>
<feature type="transmembrane region" description="Helical" evidence="8">
    <location>
        <begin position="256"/>
        <end position="280"/>
    </location>
</feature>
<evidence type="ECO:0000256" key="7">
    <source>
        <dbReference type="ARBA" id="ARBA00023136"/>
    </source>
</evidence>
<dbReference type="InterPro" id="IPR047817">
    <property type="entry name" value="ABC2_TM_bact-type"/>
</dbReference>
<keyword evidence="3" id="KW-0813">Transport</keyword>
<dbReference type="GO" id="GO:0140359">
    <property type="term" value="F:ABC-type transporter activity"/>
    <property type="evidence" value="ECO:0007669"/>
    <property type="project" value="InterPro"/>
</dbReference>
<feature type="transmembrane region" description="Helical" evidence="8">
    <location>
        <begin position="225"/>
        <end position="244"/>
    </location>
</feature>
<name>A0AAE2SBR9_9BACT</name>
<organism evidence="10 11">
    <name type="scientific">Oceaniferula flava</name>
    <dbReference type="NCBI Taxonomy" id="2800421"/>
    <lineage>
        <taxon>Bacteria</taxon>
        <taxon>Pseudomonadati</taxon>
        <taxon>Verrucomicrobiota</taxon>
        <taxon>Verrucomicrobiia</taxon>
        <taxon>Verrucomicrobiales</taxon>
        <taxon>Verrucomicrobiaceae</taxon>
        <taxon>Oceaniferula</taxon>
    </lineage>
</organism>
<evidence type="ECO:0000259" key="9">
    <source>
        <dbReference type="PROSITE" id="PS51012"/>
    </source>
</evidence>
<dbReference type="EMBL" id="JAENIG010000006">
    <property type="protein sequence ID" value="MBK1855316.1"/>
    <property type="molecule type" value="Genomic_DNA"/>
</dbReference>
<evidence type="ECO:0000313" key="10">
    <source>
        <dbReference type="EMBL" id="MBK1855316.1"/>
    </source>
</evidence>